<organism evidence="2 3">
    <name type="scientific">Pediococcus acidilactici DSM 20284</name>
    <dbReference type="NCBI Taxonomy" id="862514"/>
    <lineage>
        <taxon>Bacteria</taxon>
        <taxon>Bacillati</taxon>
        <taxon>Bacillota</taxon>
        <taxon>Bacilli</taxon>
        <taxon>Lactobacillales</taxon>
        <taxon>Lactobacillaceae</taxon>
        <taxon>Pediococcus</taxon>
        <taxon>Pediococcus acidilactici group</taxon>
    </lineage>
</organism>
<dbReference type="EMBL" id="AEEG01000005">
    <property type="protein sequence ID" value="EFL95227.1"/>
    <property type="molecule type" value="Genomic_DNA"/>
</dbReference>
<comment type="caution">
    <text evidence="2">The sequence shown here is derived from an EMBL/GenBank/DDBJ whole genome shotgun (WGS) entry which is preliminary data.</text>
</comment>
<accession>E0NH40</accession>
<keyword evidence="3" id="KW-1185">Reference proteome</keyword>
<evidence type="ECO:0000313" key="3">
    <source>
        <dbReference type="Proteomes" id="UP000004470"/>
    </source>
</evidence>
<dbReference type="InterPro" id="IPR041498">
    <property type="entry name" value="Big_6"/>
</dbReference>
<dbReference type="HOGENOM" id="CLU_092406_0_0_9"/>
<dbReference type="AlphaFoldDB" id="E0NH40"/>
<reference evidence="2" key="1">
    <citation type="submission" date="2010-07" db="EMBL/GenBank/DDBJ databases">
        <authorList>
            <person name="Muzny D."/>
            <person name="Qin X."/>
            <person name="Deng J."/>
            <person name="Jiang H."/>
            <person name="Liu Y."/>
            <person name="Qu J."/>
            <person name="Song X.-Z."/>
            <person name="Zhang L."/>
            <person name="Thornton R."/>
            <person name="Coyle M."/>
            <person name="Francisco L."/>
            <person name="Jackson L."/>
            <person name="Javaid M."/>
            <person name="Korchina V."/>
            <person name="Kovar C."/>
            <person name="Mata R."/>
            <person name="Mathew T."/>
            <person name="Ngo R."/>
            <person name="Nguyen L."/>
            <person name="Nguyen N."/>
            <person name="Okwuonu G."/>
            <person name="Ongeri F."/>
            <person name="Pham C."/>
            <person name="Simmons D."/>
            <person name="Wilczek-Boney K."/>
            <person name="Hale W."/>
            <person name="Jakkamsetti A."/>
            <person name="Pham P."/>
            <person name="Ruth R."/>
            <person name="San Lucas F."/>
            <person name="Warren J."/>
            <person name="Zhang J."/>
            <person name="Zhao Z."/>
            <person name="Zhou C."/>
            <person name="Zhu D."/>
            <person name="Lee S."/>
            <person name="Bess C."/>
            <person name="Blankenburg K."/>
            <person name="Forbes L."/>
            <person name="Fu Q."/>
            <person name="Gubbala S."/>
            <person name="Hirani K."/>
            <person name="Jayaseelan J.C."/>
            <person name="Lara F."/>
            <person name="Munidasa M."/>
            <person name="Palculict T."/>
            <person name="Patil S."/>
            <person name="Pu L.-L."/>
            <person name="Saada N."/>
            <person name="Tang L."/>
            <person name="Weissenberger G."/>
            <person name="Zhu Y."/>
            <person name="Hemphill L."/>
            <person name="Shang Y."/>
            <person name="Youmans B."/>
            <person name="Ayvaz T."/>
            <person name="Ross M."/>
            <person name="Santibanez J."/>
            <person name="Aqrawi P."/>
            <person name="Gross S."/>
            <person name="Joshi V."/>
            <person name="Fowler G."/>
            <person name="Nazareth L."/>
            <person name="Reid J."/>
            <person name="Worley K."/>
            <person name="Petrosino J."/>
            <person name="Highlander S."/>
            <person name="Gibbs R."/>
        </authorList>
    </citation>
    <scope>NUCLEOTIDE SEQUENCE [LARGE SCALE GENOMIC DNA]</scope>
    <source>
        <strain evidence="2">DSM 20284</strain>
    </source>
</reference>
<dbReference type="Proteomes" id="UP000004470">
    <property type="component" value="Unassembled WGS sequence"/>
</dbReference>
<dbReference type="Pfam" id="PF17936">
    <property type="entry name" value="Big_6"/>
    <property type="match status" value="1"/>
</dbReference>
<protein>
    <recommendedName>
        <fullName evidence="1">Bacterial Ig domain-containing protein</fullName>
    </recommendedName>
</protein>
<evidence type="ECO:0000313" key="2">
    <source>
        <dbReference type="EMBL" id="EFL95227.1"/>
    </source>
</evidence>
<dbReference type="eggNOG" id="COG0810">
    <property type="taxonomic scope" value="Bacteria"/>
</dbReference>
<dbReference type="RefSeq" id="WP_004166441.1">
    <property type="nucleotide sequence ID" value="NZ_GL397067.1"/>
</dbReference>
<proteinExistence type="predicted"/>
<name>E0NH40_PEDAC</name>
<gene>
    <name evidence="2" type="ORF">HMPREF0623_1363</name>
</gene>
<evidence type="ECO:0000259" key="1">
    <source>
        <dbReference type="Pfam" id="PF17936"/>
    </source>
</evidence>
<feature type="domain" description="Bacterial Ig" evidence="1">
    <location>
        <begin position="179"/>
        <end position="262"/>
    </location>
</feature>
<sequence length="263" mass="27749">MGLNFKDHSGIWNNKKVKKSGIGALTVGIALLGLSIGQAQASIRAAPEHGWRPEMAHQVSKIGSMGGQTSLAQNSSSLNATIQDEVADPTFNVVREGDPVITGTGEPGTEINVLKDTPAGEPPLLIGNTTVDFLGRWLIDASQQDLCEGDVLFAYQGEGAQVKGTQTTVEAKQAEVPRPAVNAVKAGTQSITGQGEPGKIIKIYLKEADGSNRPLGTGPVDQFGNWVVLVPINVELEANDVLEVYQSTLDDVLSEPVQVTVTE</sequence>